<comment type="caution">
    <text evidence="1">The sequence shown here is derived from an EMBL/GenBank/DDBJ whole genome shotgun (WGS) entry which is preliminary data.</text>
</comment>
<gene>
    <name evidence="1" type="ORF">HP550_21010</name>
</gene>
<evidence type="ECO:0000313" key="1">
    <source>
        <dbReference type="EMBL" id="NUU19730.1"/>
    </source>
</evidence>
<proteinExistence type="predicted"/>
<reference evidence="1 2" key="1">
    <citation type="submission" date="2020-05" db="EMBL/GenBank/DDBJ databases">
        <title>Genome Sequencing of Type Strains.</title>
        <authorList>
            <person name="Lemaire J.F."/>
            <person name="Inderbitzin P."/>
            <person name="Gregorio O.A."/>
            <person name="Collins S.B."/>
            <person name="Wespe N."/>
            <person name="Knight-Connoni V."/>
        </authorList>
    </citation>
    <scope>NUCLEOTIDE SEQUENCE [LARGE SCALE GENOMIC DNA]</scope>
    <source>
        <strain evidence="1 2">ATCC 25174</strain>
    </source>
</reference>
<protein>
    <recommendedName>
        <fullName evidence="3">Lipoprotein</fullName>
    </recommendedName>
</protein>
<dbReference type="EMBL" id="JABMCI010000071">
    <property type="protein sequence ID" value="NUU19730.1"/>
    <property type="molecule type" value="Genomic_DNA"/>
</dbReference>
<evidence type="ECO:0000313" key="2">
    <source>
        <dbReference type="Proteomes" id="UP000565724"/>
    </source>
</evidence>
<dbReference type="Proteomes" id="UP000565724">
    <property type="component" value="Unassembled WGS sequence"/>
</dbReference>
<sequence length="137" mass="13729">MARGAAVVVVGTALAACVPARPASTSAVDVAVAFYDAVDRADGGAACDLLAPVTVESLEDDADESCSEAVLDGEVGETLTARTGDASGSATVAGRQAQVVLADDVLFLTVSGTTWRIVAAGCDPRPDRPYDCVLEGA</sequence>
<evidence type="ECO:0008006" key="3">
    <source>
        <dbReference type="Google" id="ProtNLM"/>
    </source>
</evidence>
<dbReference type="PROSITE" id="PS51257">
    <property type="entry name" value="PROKAR_LIPOPROTEIN"/>
    <property type="match status" value="1"/>
</dbReference>
<name>A0A7Y6A4Y7_9CELL</name>
<accession>A0A7Y6A4Y7</accession>
<organism evidence="1 2">
    <name type="scientific">Cellulomonas humilata</name>
    <dbReference type="NCBI Taxonomy" id="144055"/>
    <lineage>
        <taxon>Bacteria</taxon>
        <taxon>Bacillati</taxon>
        <taxon>Actinomycetota</taxon>
        <taxon>Actinomycetes</taxon>
        <taxon>Micrococcales</taxon>
        <taxon>Cellulomonadaceae</taxon>
        <taxon>Cellulomonas</taxon>
    </lineage>
</organism>
<dbReference type="AlphaFoldDB" id="A0A7Y6A4Y7"/>
<keyword evidence="2" id="KW-1185">Reference proteome</keyword>